<dbReference type="RefSeq" id="WP_369611709.1">
    <property type="nucleotide sequence ID" value="NZ_AP031322.1"/>
</dbReference>
<evidence type="ECO:0000256" key="6">
    <source>
        <dbReference type="ARBA" id="ARBA00023136"/>
    </source>
</evidence>
<keyword evidence="4" id="KW-0328">Glycosyltransferase</keyword>
<dbReference type="InterPro" id="IPR029044">
    <property type="entry name" value="Nucleotide-diphossugar_trans"/>
</dbReference>
<dbReference type="GO" id="GO:0005886">
    <property type="term" value="C:plasma membrane"/>
    <property type="evidence" value="ECO:0007669"/>
    <property type="project" value="UniProtKB-SubCell"/>
</dbReference>
<dbReference type="InterPro" id="IPR001173">
    <property type="entry name" value="Glyco_trans_2-like"/>
</dbReference>
<sequence length="410" mass="47384">MLHLFHGISYFVYSLSFTIITILYFSLNSFFAIKSKKKIEKHSMYTLSDLTAVIPVYKENANLFERVIRALYDIGIEFVVVGDSSLEPYKSITERYGGKFIHLKEHKGKRYALAEGIKYVNSPLVMFLDSDTIVTKDALQKMIKRFTEDVGGVGPNIRIMSEGNKYAYYYSEFFERLSEIVNRAVSYFGSAIILSGQCAVYRTDLVKPYVTSSQFLEPKLLGKRIVISDDRDLTNYVIKSGYKAVRVFDAIVYTKCPSDIKVFTKQVIRWTRANYLNFIREIADGSIGKRGTLYVFDAIYTNLLPLFTILFVYMDFSKIMKLFSSTKIISSKIFLLLDIQARFHSQSYLLYLFIHYGSIVSIIPFVLTIIYLIPEDKMRTLIFGSIALAVQYVASLYAIITFWWQDWLTR</sequence>
<dbReference type="Gene3D" id="3.90.550.10">
    <property type="entry name" value="Spore Coat Polysaccharide Biosynthesis Protein SpsA, Chain A"/>
    <property type="match status" value="1"/>
</dbReference>
<proteinExistence type="inferred from homology"/>
<evidence type="ECO:0000256" key="5">
    <source>
        <dbReference type="ARBA" id="ARBA00022679"/>
    </source>
</evidence>
<reference evidence="9" key="1">
    <citation type="submission" date="2024-03" db="EMBL/GenBank/DDBJ databases">
        <title>Complete genome sequence of Sulfurisphaera javensis strain KD-1.</title>
        <authorList>
            <person name="Sakai H."/>
            <person name="Nur N."/>
            <person name="Suwanto A."/>
            <person name="Kurosawa N."/>
        </authorList>
    </citation>
    <scope>NUCLEOTIDE SEQUENCE</scope>
    <source>
        <strain evidence="9">KD-1</strain>
    </source>
</reference>
<comment type="similarity">
    <text evidence="2">Belongs to the NodC/HAS family.</text>
</comment>
<evidence type="ECO:0000313" key="9">
    <source>
        <dbReference type="EMBL" id="BFH72425.1"/>
    </source>
</evidence>
<dbReference type="GO" id="GO:0030213">
    <property type="term" value="P:hyaluronan biosynthetic process"/>
    <property type="evidence" value="ECO:0007669"/>
    <property type="project" value="TreeGrafter"/>
</dbReference>
<evidence type="ECO:0000256" key="1">
    <source>
        <dbReference type="ARBA" id="ARBA00004236"/>
    </source>
</evidence>
<keyword evidence="7" id="KW-0812">Transmembrane</keyword>
<evidence type="ECO:0000256" key="4">
    <source>
        <dbReference type="ARBA" id="ARBA00022676"/>
    </source>
</evidence>
<keyword evidence="3" id="KW-1003">Cell membrane</keyword>
<feature type="transmembrane region" description="Helical" evidence="7">
    <location>
        <begin position="380"/>
        <end position="404"/>
    </location>
</feature>
<dbReference type="GeneID" id="92353298"/>
<feature type="domain" description="Glycosyltransferase 2-like" evidence="8">
    <location>
        <begin position="52"/>
        <end position="207"/>
    </location>
</feature>
<evidence type="ECO:0000256" key="3">
    <source>
        <dbReference type="ARBA" id="ARBA00022475"/>
    </source>
</evidence>
<gene>
    <name evidence="9" type="ORF">SJAV_03690</name>
</gene>
<dbReference type="GO" id="GO:0050501">
    <property type="term" value="F:hyaluronan synthase activity"/>
    <property type="evidence" value="ECO:0007669"/>
    <property type="project" value="TreeGrafter"/>
</dbReference>
<dbReference type="PANTHER" id="PTHR22913">
    <property type="entry name" value="HYALURONAN SYNTHASE"/>
    <property type="match status" value="1"/>
</dbReference>
<comment type="subcellular location">
    <subcellularLocation>
        <location evidence="1">Cell membrane</location>
    </subcellularLocation>
</comment>
<keyword evidence="7" id="KW-1133">Transmembrane helix</keyword>
<organism evidence="9">
    <name type="scientific">Sulfurisphaera javensis</name>
    <dbReference type="NCBI Taxonomy" id="2049879"/>
    <lineage>
        <taxon>Archaea</taxon>
        <taxon>Thermoproteota</taxon>
        <taxon>Thermoprotei</taxon>
        <taxon>Sulfolobales</taxon>
        <taxon>Sulfolobaceae</taxon>
        <taxon>Sulfurisphaera</taxon>
    </lineage>
</organism>
<name>A0AAT9GP26_9CREN</name>
<accession>A0AAT9GP26</accession>
<protein>
    <submittedName>
        <fullName evidence="9">Glycosyltransferase family 2 protein</fullName>
    </submittedName>
</protein>
<keyword evidence="5" id="KW-0808">Transferase</keyword>
<dbReference type="KEGG" id="sjv:SJAV_03690"/>
<evidence type="ECO:0000256" key="2">
    <source>
        <dbReference type="ARBA" id="ARBA00006782"/>
    </source>
</evidence>
<dbReference type="EMBL" id="AP031322">
    <property type="protein sequence ID" value="BFH72425.1"/>
    <property type="molecule type" value="Genomic_DNA"/>
</dbReference>
<dbReference type="CDD" id="cd06434">
    <property type="entry name" value="GT2_HAS"/>
    <property type="match status" value="1"/>
</dbReference>
<evidence type="ECO:0000256" key="7">
    <source>
        <dbReference type="SAM" id="Phobius"/>
    </source>
</evidence>
<feature type="transmembrane region" description="Helical" evidence="7">
    <location>
        <begin position="293"/>
        <end position="313"/>
    </location>
</feature>
<feature type="transmembrane region" description="Helical" evidence="7">
    <location>
        <begin position="12"/>
        <end position="33"/>
    </location>
</feature>
<dbReference type="Pfam" id="PF00535">
    <property type="entry name" value="Glycos_transf_2"/>
    <property type="match status" value="1"/>
</dbReference>
<dbReference type="PANTHER" id="PTHR22913:SF12">
    <property type="entry name" value="MANNURONAN SYNTHASE"/>
    <property type="match status" value="1"/>
</dbReference>
<feature type="transmembrane region" description="Helical" evidence="7">
    <location>
        <begin position="349"/>
        <end position="374"/>
    </location>
</feature>
<dbReference type="SUPFAM" id="SSF53448">
    <property type="entry name" value="Nucleotide-diphospho-sugar transferases"/>
    <property type="match status" value="1"/>
</dbReference>
<keyword evidence="6 7" id="KW-0472">Membrane</keyword>
<dbReference type="GO" id="GO:0085029">
    <property type="term" value="P:extracellular matrix assembly"/>
    <property type="evidence" value="ECO:0007669"/>
    <property type="project" value="TreeGrafter"/>
</dbReference>
<evidence type="ECO:0000259" key="8">
    <source>
        <dbReference type="Pfam" id="PF00535"/>
    </source>
</evidence>
<dbReference type="AlphaFoldDB" id="A0AAT9GP26"/>